<gene>
    <name evidence="6" type="ORF">F8S09_16490</name>
</gene>
<dbReference type="GO" id="GO:0006310">
    <property type="term" value="P:DNA recombination"/>
    <property type="evidence" value="ECO:0007669"/>
    <property type="project" value="UniProtKB-KW"/>
</dbReference>
<dbReference type="GO" id="GO:0015074">
    <property type="term" value="P:DNA integration"/>
    <property type="evidence" value="ECO:0007669"/>
    <property type="project" value="InterPro"/>
</dbReference>
<dbReference type="EMBL" id="WBSL01000019">
    <property type="protein sequence ID" value="MPY68256.1"/>
    <property type="molecule type" value="Genomic_DNA"/>
</dbReference>
<dbReference type="SUPFAM" id="SSF56349">
    <property type="entry name" value="DNA breaking-rejoining enzymes"/>
    <property type="match status" value="1"/>
</dbReference>
<dbReference type="Gene3D" id="1.10.150.130">
    <property type="match status" value="1"/>
</dbReference>
<dbReference type="AlphaFoldDB" id="A0A7X1NZM0"/>
<dbReference type="PROSITE" id="PS51898">
    <property type="entry name" value="TYR_RECOMBINASE"/>
    <property type="match status" value="1"/>
</dbReference>
<evidence type="ECO:0000313" key="7">
    <source>
        <dbReference type="Proteomes" id="UP000484842"/>
    </source>
</evidence>
<evidence type="ECO:0000313" key="6">
    <source>
        <dbReference type="EMBL" id="MPY68256.1"/>
    </source>
</evidence>
<feature type="domain" description="Tyr recombinase" evidence="4">
    <location>
        <begin position="176"/>
        <end position="353"/>
    </location>
</feature>
<evidence type="ECO:0000256" key="2">
    <source>
        <dbReference type="ARBA" id="ARBA00023172"/>
    </source>
</evidence>
<dbReference type="InterPro" id="IPR010998">
    <property type="entry name" value="Integrase_recombinase_N"/>
</dbReference>
<sequence>MPLSVLTMPESVPYFQIIDEAGHPVHEADLFLRDTCARLGLLTTQRSYAFALLDWLQFLHGRRRKVNEVSRQDVVDYLLELRTKANPQRARRSAAAPRPGSINAVTGKSTLRPGYAPATIKQRLTVVGLFYDVLESAALGPPQHPLGRIKPGVIASDPKSYHYHQVRAFRQRVPQRTAHALPADLLQRFRDVPSSARDRALIEALFCTAGRAMEVLAMTVGDIQWEARKVMLTTKGQAFKTAVAVSSRLLVLLRDYLAERPGPAAPGDPLWLMERGKVRPMTYTALRAVLRRLNTEFGSNVTAHDFRATSATALASSADLPLLAVKRHLRHRDLLSTQRYLGVDGIYDAARISARIDSFAELDDVDVAEGYDAEAFNRVFGSGTQ</sequence>
<dbReference type="PANTHER" id="PTHR30349:SF81">
    <property type="entry name" value="TYROSINE RECOMBINASE XERC"/>
    <property type="match status" value="1"/>
</dbReference>
<accession>A0A7X1NZM0</accession>
<dbReference type="Pfam" id="PF00589">
    <property type="entry name" value="Phage_integrase"/>
    <property type="match status" value="1"/>
</dbReference>
<comment type="caution">
    <text evidence="6">The sequence shown here is derived from an EMBL/GenBank/DDBJ whole genome shotgun (WGS) entry which is preliminary data.</text>
</comment>
<dbReference type="InterPro" id="IPR011010">
    <property type="entry name" value="DNA_brk_join_enz"/>
</dbReference>
<dbReference type="InterPro" id="IPR050090">
    <property type="entry name" value="Tyrosine_recombinase_XerCD"/>
</dbReference>
<feature type="domain" description="Core-binding (CB)" evidence="5">
    <location>
        <begin position="30"/>
        <end position="135"/>
    </location>
</feature>
<evidence type="ECO:0000256" key="3">
    <source>
        <dbReference type="PROSITE-ProRule" id="PRU01248"/>
    </source>
</evidence>
<dbReference type="PROSITE" id="PS51900">
    <property type="entry name" value="CB"/>
    <property type="match status" value="1"/>
</dbReference>
<name>A0A7X1NZM0_9DEIO</name>
<keyword evidence="2" id="KW-0233">DNA recombination</keyword>
<reference evidence="6 7" key="1">
    <citation type="submission" date="2019-10" db="EMBL/GenBank/DDBJ databases">
        <title>Deinococcus sp. isolated from soil.</title>
        <authorList>
            <person name="Li Y."/>
            <person name="Wang J."/>
        </authorList>
    </citation>
    <scope>NUCLEOTIDE SEQUENCE [LARGE SCALE GENOMIC DNA]</scope>
    <source>
        <strain evidence="6 7">SDU3-2</strain>
    </source>
</reference>
<proteinExistence type="predicted"/>
<protein>
    <submittedName>
        <fullName evidence="6">Site-specific integrase</fullName>
    </submittedName>
</protein>
<dbReference type="Gene3D" id="1.10.443.10">
    <property type="entry name" value="Intergrase catalytic core"/>
    <property type="match status" value="1"/>
</dbReference>
<keyword evidence="1 3" id="KW-0238">DNA-binding</keyword>
<dbReference type="InterPro" id="IPR002104">
    <property type="entry name" value="Integrase_catalytic"/>
</dbReference>
<evidence type="ECO:0000256" key="1">
    <source>
        <dbReference type="ARBA" id="ARBA00023125"/>
    </source>
</evidence>
<dbReference type="RefSeq" id="WP_152872564.1">
    <property type="nucleotide sequence ID" value="NZ_WBSL01000019.1"/>
</dbReference>
<evidence type="ECO:0000259" key="5">
    <source>
        <dbReference type="PROSITE" id="PS51900"/>
    </source>
</evidence>
<keyword evidence="7" id="KW-1185">Reference proteome</keyword>
<evidence type="ECO:0000259" key="4">
    <source>
        <dbReference type="PROSITE" id="PS51898"/>
    </source>
</evidence>
<dbReference type="InterPro" id="IPR013762">
    <property type="entry name" value="Integrase-like_cat_sf"/>
</dbReference>
<dbReference type="Proteomes" id="UP000484842">
    <property type="component" value="Unassembled WGS sequence"/>
</dbReference>
<dbReference type="InterPro" id="IPR044068">
    <property type="entry name" value="CB"/>
</dbReference>
<organism evidence="6 7">
    <name type="scientific">Deinococcus terrestris</name>
    <dbReference type="NCBI Taxonomy" id="2651870"/>
    <lineage>
        <taxon>Bacteria</taxon>
        <taxon>Thermotogati</taxon>
        <taxon>Deinococcota</taxon>
        <taxon>Deinococci</taxon>
        <taxon>Deinococcales</taxon>
        <taxon>Deinococcaceae</taxon>
        <taxon>Deinococcus</taxon>
    </lineage>
</organism>
<dbReference type="CDD" id="cd00397">
    <property type="entry name" value="DNA_BRE_C"/>
    <property type="match status" value="1"/>
</dbReference>
<dbReference type="GO" id="GO:0003677">
    <property type="term" value="F:DNA binding"/>
    <property type="evidence" value="ECO:0007669"/>
    <property type="project" value="UniProtKB-UniRule"/>
</dbReference>
<dbReference type="PANTHER" id="PTHR30349">
    <property type="entry name" value="PHAGE INTEGRASE-RELATED"/>
    <property type="match status" value="1"/>
</dbReference>